<proteinExistence type="predicted"/>
<organism evidence="1 2">
    <name type="scientific">Bauhinia variegata</name>
    <name type="common">Purple orchid tree</name>
    <name type="synonym">Phanera variegata</name>
    <dbReference type="NCBI Taxonomy" id="167791"/>
    <lineage>
        <taxon>Eukaryota</taxon>
        <taxon>Viridiplantae</taxon>
        <taxon>Streptophyta</taxon>
        <taxon>Embryophyta</taxon>
        <taxon>Tracheophyta</taxon>
        <taxon>Spermatophyta</taxon>
        <taxon>Magnoliopsida</taxon>
        <taxon>eudicotyledons</taxon>
        <taxon>Gunneridae</taxon>
        <taxon>Pentapetalae</taxon>
        <taxon>rosids</taxon>
        <taxon>fabids</taxon>
        <taxon>Fabales</taxon>
        <taxon>Fabaceae</taxon>
        <taxon>Cercidoideae</taxon>
        <taxon>Cercideae</taxon>
        <taxon>Bauhiniinae</taxon>
        <taxon>Bauhinia</taxon>
    </lineage>
</organism>
<dbReference type="EMBL" id="CM039428">
    <property type="protein sequence ID" value="KAI4351175.1"/>
    <property type="molecule type" value="Genomic_DNA"/>
</dbReference>
<gene>
    <name evidence="1" type="ORF">L6164_005555</name>
</gene>
<comment type="caution">
    <text evidence="1">The sequence shown here is derived from an EMBL/GenBank/DDBJ whole genome shotgun (WGS) entry which is preliminary data.</text>
</comment>
<evidence type="ECO:0000313" key="2">
    <source>
        <dbReference type="Proteomes" id="UP000828941"/>
    </source>
</evidence>
<accession>A0ACB9PQX0</accession>
<protein>
    <submittedName>
        <fullName evidence="1">Uncharacterized protein</fullName>
    </submittedName>
</protein>
<evidence type="ECO:0000313" key="1">
    <source>
        <dbReference type="EMBL" id="KAI4351175.1"/>
    </source>
</evidence>
<sequence>MASSLLFIFVFVVLACENASAATDVPFEENYETLWGYDHISLRNQNRELRMFLDQHSGAGFWSLRRYGSGFFRMRIKTPPKDTTNIVTTYYLNSTIDNIRDEIDFEFISKDRRPNILHTNLFINGRGGREQELVLWFDPSADFHDYALLFNQHQLVWFVDDTPIRVFKNKTSIGGSFPTQPAKVMATIWSSPNWPSPGKQPNWADAPFIADYQGFSIDGCVTQSTTSDPQCYSSNYWWNQEKYWQLDTIQQQKLLDVRKKYLIYDYCTRIPKSPECKS</sequence>
<keyword evidence="2" id="KW-1185">Reference proteome</keyword>
<dbReference type="Proteomes" id="UP000828941">
    <property type="component" value="Chromosome 3"/>
</dbReference>
<name>A0ACB9PQX0_BAUVA</name>
<reference evidence="1 2" key="1">
    <citation type="journal article" date="2022" name="DNA Res.">
        <title>Chromosomal-level genome assembly of the orchid tree Bauhinia variegata (Leguminosae; Cercidoideae) supports the allotetraploid origin hypothesis of Bauhinia.</title>
        <authorList>
            <person name="Zhong Y."/>
            <person name="Chen Y."/>
            <person name="Zheng D."/>
            <person name="Pang J."/>
            <person name="Liu Y."/>
            <person name="Luo S."/>
            <person name="Meng S."/>
            <person name="Qian L."/>
            <person name="Wei D."/>
            <person name="Dai S."/>
            <person name="Zhou R."/>
        </authorList>
    </citation>
    <scope>NUCLEOTIDE SEQUENCE [LARGE SCALE GENOMIC DNA]</scope>
    <source>
        <strain evidence="1">BV-YZ2020</strain>
    </source>
</reference>